<keyword evidence="3" id="KW-1185">Reference proteome</keyword>
<proteinExistence type="predicted"/>
<evidence type="ECO:0000256" key="1">
    <source>
        <dbReference type="SAM" id="MobiDB-lite"/>
    </source>
</evidence>
<feature type="compositionally biased region" description="Polar residues" evidence="1">
    <location>
        <begin position="249"/>
        <end position="262"/>
    </location>
</feature>
<feature type="compositionally biased region" description="Polar residues" evidence="1">
    <location>
        <begin position="210"/>
        <end position="240"/>
    </location>
</feature>
<protein>
    <submittedName>
        <fullName evidence="2">Uncharacterized protein</fullName>
    </submittedName>
</protein>
<sequence length="422" mass="47062">MPPKRTKTNASDDEMAPPKSTELFRGHSTAEKAHMWLRTLEQLRKYDAEDKEKLYRFEKGLHPGSQAEEWWNGLDVTEKETWLELMKAFDKKWLRPKPTRHRETLGQYVTDEGGVSVLSHIAWVGVTRRLLGELVGGDKEMMLRSAVRGTFSLELRHLINDEDVDDWDEYLKVVEGFSVERIGTVEARNERHNNISHNSEPLRHMPPPTARQSGLRQSQPAAPRLTPTSPNLRAYQTPSTALDPRTPWASRTSSEPFTGSTIRPMNAFAKNLLTTPISPSAARASPNTLSGDIGRDVDLVRHLAAHARTYPGDTAGVQHYTSDMSWPLGCPKMGIITPSPDYASFPFSPGTAAPGSRECFRCGMLTSPPHYGTRSVGAILYPPGQHTPARIYEIPHDFFGGYNPDEPLSEDNESENGEGPAI</sequence>
<dbReference type="AlphaFoldDB" id="A0AAD7E909"/>
<dbReference type="Proteomes" id="UP001218218">
    <property type="component" value="Unassembled WGS sequence"/>
</dbReference>
<feature type="region of interest" description="Disordered" evidence="1">
    <location>
        <begin position="402"/>
        <end position="422"/>
    </location>
</feature>
<evidence type="ECO:0000313" key="2">
    <source>
        <dbReference type="EMBL" id="KAJ7303549.1"/>
    </source>
</evidence>
<evidence type="ECO:0000313" key="3">
    <source>
        <dbReference type="Proteomes" id="UP001218218"/>
    </source>
</evidence>
<name>A0AAD7E909_9AGAR</name>
<feature type="region of interest" description="Disordered" evidence="1">
    <location>
        <begin position="188"/>
        <end position="262"/>
    </location>
</feature>
<reference evidence="2" key="1">
    <citation type="submission" date="2023-03" db="EMBL/GenBank/DDBJ databases">
        <title>Massive genome expansion in bonnet fungi (Mycena s.s.) driven by repeated elements and novel gene families across ecological guilds.</title>
        <authorList>
            <consortium name="Lawrence Berkeley National Laboratory"/>
            <person name="Harder C.B."/>
            <person name="Miyauchi S."/>
            <person name="Viragh M."/>
            <person name="Kuo A."/>
            <person name="Thoen E."/>
            <person name="Andreopoulos B."/>
            <person name="Lu D."/>
            <person name="Skrede I."/>
            <person name="Drula E."/>
            <person name="Henrissat B."/>
            <person name="Morin E."/>
            <person name="Kohler A."/>
            <person name="Barry K."/>
            <person name="LaButti K."/>
            <person name="Morin E."/>
            <person name="Salamov A."/>
            <person name="Lipzen A."/>
            <person name="Mereny Z."/>
            <person name="Hegedus B."/>
            <person name="Baldrian P."/>
            <person name="Stursova M."/>
            <person name="Weitz H."/>
            <person name="Taylor A."/>
            <person name="Grigoriev I.V."/>
            <person name="Nagy L.G."/>
            <person name="Martin F."/>
            <person name="Kauserud H."/>
        </authorList>
    </citation>
    <scope>NUCLEOTIDE SEQUENCE</scope>
    <source>
        <strain evidence="2">CBHHK002</strain>
    </source>
</reference>
<dbReference type="EMBL" id="JARIHO010000105">
    <property type="protein sequence ID" value="KAJ7303549.1"/>
    <property type="molecule type" value="Genomic_DNA"/>
</dbReference>
<feature type="region of interest" description="Disordered" evidence="1">
    <location>
        <begin position="1"/>
        <end position="22"/>
    </location>
</feature>
<gene>
    <name evidence="2" type="ORF">DFH08DRAFT_977063</name>
</gene>
<accession>A0AAD7E909</accession>
<comment type="caution">
    <text evidence="2">The sequence shown here is derived from an EMBL/GenBank/DDBJ whole genome shotgun (WGS) entry which is preliminary data.</text>
</comment>
<feature type="compositionally biased region" description="Acidic residues" evidence="1">
    <location>
        <begin position="407"/>
        <end position="416"/>
    </location>
</feature>
<organism evidence="2 3">
    <name type="scientific">Mycena albidolilacea</name>
    <dbReference type="NCBI Taxonomy" id="1033008"/>
    <lineage>
        <taxon>Eukaryota</taxon>
        <taxon>Fungi</taxon>
        <taxon>Dikarya</taxon>
        <taxon>Basidiomycota</taxon>
        <taxon>Agaricomycotina</taxon>
        <taxon>Agaricomycetes</taxon>
        <taxon>Agaricomycetidae</taxon>
        <taxon>Agaricales</taxon>
        <taxon>Marasmiineae</taxon>
        <taxon>Mycenaceae</taxon>
        <taxon>Mycena</taxon>
    </lineage>
</organism>